<gene>
    <name evidence="1" type="ORF">GCM10010358_28150</name>
</gene>
<sequence>MCAGSDGIAVGAGAQFVLCTVSRFAPRNIVFLGPVRVLGPQAIPERHPEGAMDLAFLHPLYERPGPWASVYVDTSRHTESTTPHERSLLAQEASRQLAEQGADEATCAAVRAAMEELRFSSDLCGRALFANGGEVVLDPSLASVPLAPLSTTWGMLPRVAPLLDLVGEDPLVLVAYIDRTGAHFELRSGGSGPEDAGSVTGSRQWPMHRTSSVMQWSERHFELKVENTWAQNAAEIADALDSCQQESGADLIILVGDERERAYVHERIAKRLLGCTVQAPHGTGSRLLDEDVERLRAQHVHQRAAGELDRFLSARSPDDEGRVGAVEGVPALVDAARQHQIDELLIRMDGPDAHREVWIGESPDMLAVKQADLKAVGQEHTWSARADDALLRAAVATGAPALSMAAAGPGDTPSGGLGALLRWS</sequence>
<reference evidence="1" key="2">
    <citation type="submission" date="2020-09" db="EMBL/GenBank/DDBJ databases">
        <authorList>
            <person name="Sun Q."/>
            <person name="Ohkuma M."/>
        </authorList>
    </citation>
    <scope>NUCLEOTIDE SEQUENCE</scope>
    <source>
        <strain evidence="1">JCM 4790</strain>
    </source>
</reference>
<accession>A0A918NJD8</accession>
<evidence type="ECO:0000313" key="1">
    <source>
        <dbReference type="EMBL" id="GGX72151.1"/>
    </source>
</evidence>
<dbReference type="EMBL" id="BMVU01000010">
    <property type="protein sequence ID" value="GGX72151.1"/>
    <property type="molecule type" value="Genomic_DNA"/>
</dbReference>
<dbReference type="InterPro" id="IPR040701">
    <property type="entry name" value="Bact_RF_family2"/>
</dbReference>
<dbReference type="Proteomes" id="UP000619244">
    <property type="component" value="Unassembled WGS sequence"/>
</dbReference>
<dbReference type="AlphaFoldDB" id="A0A918NJD8"/>
<protein>
    <submittedName>
        <fullName evidence="1">Uncharacterized protein</fullName>
    </submittedName>
</protein>
<keyword evidence="2" id="KW-1185">Reference proteome</keyword>
<evidence type="ECO:0000313" key="2">
    <source>
        <dbReference type="Proteomes" id="UP000619244"/>
    </source>
</evidence>
<reference evidence="1" key="1">
    <citation type="journal article" date="2014" name="Int. J. Syst. Evol. Microbiol.">
        <title>Complete genome sequence of Corynebacterium casei LMG S-19264T (=DSM 44701T), isolated from a smear-ripened cheese.</title>
        <authorList>
            <consortium name="US DOE Joint Genome Institute (JGI-PGF)"/>
            <person name="Walter F."/>
            <person name="Albersmeier A."/>
            <person name="Kalinowski J."/>
            <person name="Ruckert C."/>
        </authorList>
    </citation>
    <scope>NUCLEOTIDE SEQUENCE</scope>
    <source>
        <strain evidence="1">JCM 4790</strain>
    </source>
</reference>
<organism evidence="1 2">
    <name type="scientific">Streptomyces minutiscleroticus</name>
    <dbReference type="NCBI Taxonomy" id="68238"/>
    <lineage>
        <taxon>Bacteria</taxon>
        <taxon>Bacillati</taxon>
        <taxon>Actinomycetota</taxon>
        <taxon>Actinomycetes</taxon>
        <taxon>Kitasatosporales</taxon>
        <taxon>Streptomycetaceae</taxon>
        <taxon>Streptomyces</taxon>
    </lineage>
</organism>
<comment type="caution">
    <text evidence="1">The sequence shown here is derived from an EMBL/GenBank/DDBJ whole genome shotgun (WGS) entry which is preliminary data.</text>
</comment>
<proteinExistence type="predicted"/>
<dbReference type="Pfam" id="PF18844">
    <property type="entry name" value="baeRF_family2"/>
    <property type="match status" value="1"/>
</dbReference>
<name>A0A918NJD8_9ACTN</name>